<organism evidence="6 7">
    <name type="scientific">Drosophila ananassae</name>
    <name type="common">Fruit fly</name>
    <dbReference type="NCBI Taxonomy" id="7217"/>
    <lineage>
        <taxon>Eukaryota</taxon>
        <taxon>Metazoa</taxon>
        <taxon>Ecdysozoa</taxon>
        <taxon>Arthropoda</taxon>
        <taxon>Hexapoda</taxon>
        <taxon>Insecta</taxon>
        <taxon>Pterygota</taxon>
        <taxon>Neoptera</taxon>
        <taxon>Endopterygota</taxon>
        <taxon>Diptera</taxon>
        <taxon>Brachycera</taxon>
        <taxon>Muscomorpha</taxon>
        <taxon>Ephydroidea</taxon>
        <taxon>Drosophilidae</taxon>
        <taxon>Drosophila</taxon>
        <taxon>Sophophora</taxon>
    </lineage>
</organism>
<dbReference type="Proteomes" id="UP000007801">
    <property type="component" value="Unassembled WGS sequence"/>
</dbReference>
<gene>
    <name evidence="6" type="primary">Dana\Obp58b</name>
    <name evidence="6" type="synonym">Dana\GF13531</name>
    <name evidence="6" type="synonym">dana_GLEANR_13544</name>
    <name evidence="6" type="synonym">DanaObp58b</name>
    <name evidence="6" type="synonym">Obp58b</name>
    <name evidence="6" type="ORF">GF13531</name>
</gene>
<comment type="similarity">
    <text evidence="2">Belongs to the PBP/GOBP family.</text>
</comment>
<evidence type="ECO:0000256" key="1">
    <source>
        <dbReference type="ARBA" id="ARBA00004613"/>
    </source>
</evidence>
<dbReference type="EMBL" id="CH902619">
    <property type="protein sequence ID" value="EDV37600.1"/>
    <property type="molecule type" value="Genomic_DNA"/>
</dbReference>
<dbReference type="GO" id="GO:0005549">
    <property type="term" value="F:odorant binding"/>
    <property type="evidence" value="ECO:0007669"/>
    <property type="project" value="InterPro"/>
</dbReference>
<keyword evidence="4" id="KW-0732">Signal</keyword>
<dbReference type="Pfam" id="PF22651">
    <property type="entry name" value="OBP47_like"/>
    <property type="match status" value="1"/>
</dbReference>
<dbReference type="OrthoDB" id="8007127at2759"/>
<dbReference type="InterPro" id="IPR054577">
    <property type="entry name" value="OBP47-like_dom"/>
</dbReference>
<keyword evidence="3" id="KW-0964">Secreted</keyword>
<dbReference type="eggNOG" id="ENOG502T8HJ">
    <property type="taxonomic scope" value="Eukaryota"/>
</dbReference>
<dbReference type="SMR" id="B3MEI0"/>
<dbReference type="PANTHER" id="PTHR21066:SF15">
    <property type="entry name" value="GH25962P-RELATED"/>
    <property type="match status" value="1"/>
</dbReference>
<dbReference type="Gene3D" id="1.10.238.270">
    <property type="match status" value="1"/>
</dbReference>
<evidence type="ECO:0000313" key="6">
    <source>
        <dbReference type="EMBL" id="EDV37600.1"/>
    </source>
</evidence>
<dbReference type="PhylomeDB" id="B3MEI0"/>
<reference evidence="6 7" key="1">
    <citation type="journal article" date="2007" name="Nature">
        <title>Evolution of genes and genomes on the Drosophila phylogeny.</title>
        <authorList>
            <consortium name="Drosophila 12 Genomes Consortium"/>
            <person name="Clark A.G."/>
            <person name="Eisen M.B."/>
            <person name="Smith D.R."/>
            <person name="Bergman C.M."/>
            <person name="Oliver B."/>
            <person name="Markow T.A."/>
            <person name="Kaufman T.C."/>
            <person name="Kellis M."/>
            <person name="Gelbart W."/>
            <person name="Iyer V.N."/>
            <person name="Pollard D.A."/>
            <person name="Sackton T.B."/>
            <person name="Larracuente A.M."/>
            <person name="Singh N.D."/>
            <person name="Abad J.P."/>
            <person name="Abt D.N."/>
            <person name="Adryan B."/>
            <person name="Aguade M."/>
            <person name="Akashi H."/>
            <person name="Anderson W.W."/>
            <person name="Aquadro C.F."/>
            <person name="Ardell D.H."/>
            <person name="Arguello R."/>
            <person name="Artieri C.G."/>
            <person name="Barbash D.A."/>
            <person name="Barker D."/>
            <person name="Barsanti P."/>
            <person name="Batterham P."/>
            <person name="Batzoglou S."/>
            <person name="Begun D."/>
            <person name="Bhutkar A."/>
            <person name="Blanco E."/>
            <person name="Bosak S.A."/>
            <person name="Bradley R.K."/>
            <person name="Brand A.D."/>
            <person name="Brent M.R."/>
            <person name="Brooks A.N."/>
            <person name="Brown R.H."/>
            <person name="Butlin R.K."/>
            <person name="Caggese C."/>
            <person name="Calvi B.R."/>
            <person name="Bernardo de Carvalho A."/>
            <person name="Caspi A."/>
            <person name="Castrezana S."/>
            <person name="Celniker S.E."/>
            <person name="Chang J.L."/>
            <person name="Chapple C."/>
            <person name="Chatterji S."/>
            <person name="Chinwalla A."/>
            <person name="Civetta A."/>
            <person name="Clifton S.W."/>
            <person name="Comeron J.M."/>
            <person name="Costello J.C."/>
            <person name="Coyne J.A."/>
            <person name="Daub J."/>
            <person name="David R.G."/>
            <person name="Delcher A.L."/>
            <person name="Delehaunty K."/>
            <person name="Do C.B."/>
            <person name="Ebling H."/>
            <person name="Edwards K."/>
            <person name="Eickbush T."/>
            <person name="Evans J.D."/>
            <person name="Filipski A."/>
            <person name="Findeiss S."/>
            <person name="Freyhult E."/>
            <person name="Fulton L."/>
            <person name="Fulton R."/>
            <person name="Garcia A.C."/>
            <person name="Gardiner A."/>
            <person name="Garfield D.A."/>
            <person name="Garvin B.E."/>
            <person name="Gibson G."/>
            <person name="Gilbert D."/>
            <person name="Gnerre S."/>
            <person name="Godfrey J."/>
            <person name="Good R."/>
            <person name="Gotea V."/>
            <person name="Gravely B."/>
            <person name="Greenberg A.J."/>
            <person name="Griffiths-Jones S."/>
            <person name="Gross S."/>
            <person name="Guigo R."/>
            <person name="Gustafson E.A."/>
            <person name="Haerty W."/>
            <person name="Hahn M.W."/>
            <person name="Halligan D.L."/>
            <person name="Halpern A.L."/>
            <person name="Halter G.M."/>
            <person name="Han M.V."/>
            <person name="Heger A."/>
            <person name="Hillier L."/>
            <person name="Hinrichs A.S."/>
            <person name="Holmes I."/>
            <person name="Hoskins R.A."/>
            <person name="Hubisz M.J."/>
            <person name="Hultmark D."/>
            <person name="Huntley M.A."/>
            <person name="Jaffe D.B."/>
            <person name="Jagadeeshan S."/>
            <person name="Jeck W.R."/>
            <person name="Johnson J."/>
            <person name="Jones C.D."/>
            <person name="Jordan W.C."/>
            <person name="Karpen G.H."/>
            <person name="Kataoka E."/>
            <person name="Keightley P.D."/>
            <person name="Kheradpour P."/>
            <person name="Kirkness E.F."/>
            <person name="Koerich L.B."/>
            <person name="Kristiansen K."/>
            <person name="Kudrna D."/>
            <person name="Kulathinal R.J."/>
            <person name="Kumar S."/>
            <person name="Kwok R."/>
            <person name="Lander E."/>
            <person name="Langley C.H."/>
            <person name="Lapoint R."/>
            <person name="Lazzaro B.P."/>
            <person name="Lee S.J."/>
            <person name="Levesque L."/>
            <person name="Li R."/>
            <person name="Lin C.F."/>
            <person name="Lin M.F."/>
            <person name="Lindblad-Toh K."/>
            <person name="Llopart A."/>
            <person name="Long M."/>
            <person name="Low L."/>
            <person name="Lozovsky E."/>
            <person name="Lu J."/>
            <person name="Luo M."/>
            <person name="Machado C.A."/>
            <person name="Makalowski W."/>
            <person name="Marzo M."/>
            <person name="Matsuda M."/>
            <person name="Matzkin L."/>
            <person name="McAllister B."/>
            <person name="McBride C.S."/>
            <person name="McKernan B."/>
            <person name="McKernan K."/>
            <person name="Mendez-Lago M."/>
            <person name="Minx P."/>
            <person name="Mollenhauer M.U."/>
            <person name="Montooth K."/>
            <person name="Mount S.M."/>
            <person name="Mu X."/>
            <person name="Myers E."/>
            <person name="Negre B."/>
            <person name="Newfeld S."/>
            <person name="Nielsen R."/>
            <person name="Noor M.A."/>
            <person name="O'Grady P."/>
            <person name="Pachter L."/>
            <person name="Papaceit M."/>
            <person name="Parisi M.J."/>
            <person name="Parisi M."/>
            <person name="Parts L."/>
            <person name="Pedersen J.S."/>
            <person name="Pesole G."/>
            <person name="Phillippy A.M."/>
            <person name="Ponting C.P."/>
            <person name="Pop M."/>
            <person name="Porcelli D."/>
            <person name="Powell J.R."/>
            <person name="Prohaska S."/>
            <person name="Pruitt K."/>
            <person name="Puig M."/>
            <person name="Quesneville H."/>
            <person name="Ram K.R."/>
            <person name="Rand D."/>
            <person name="Rasmussen M.D."/>
            <person name="Reed L.K."/>
            <person name="Reenan R."/>
            <person name="Reily A."/>
            <person name="Remington K.A."/>
            <person name="Rieger T.T."/>
            <person name="Ritchie M.G."/>
            <person name="Robin C."/>
            <person name="Rogers Y.H."/>
            <person name="Rohde C."/>
            <person name="Rozas J."/>
            <person name="Rubenfield M.J."/>
            <person name="Ruiz A."/>
            <person name="Russo S."/>
            <person name="Salzberg S.L."/>
            <person name="Sanchez-Gracia A."/>
            <person name="Saranga D.J."/>
            <person name="Sato H."/>
            <person name="Schaeffer S.W."/>
            <person name="Schatz M.C."/>
            <person name="Schlenke T."/>
            <person name="Schwartz R."/>
            <person name="Segarra C."/>
            <person name="Singh R.S."/>
            <person name="Sirot L."/>
            <person name="Sirota M."/>
            <person name="Sisneros N.B."/>
            <person name="Smith C.D."/>
            <person name="Smith T.F."/>
            <person name="Spieth J."/>
            <person name="Stage D.E."/>
            <person name="Stark A."/>
            <person name="Stephan W."/>
            <person name="Strausberg R.L."/>
            <person name="Strempel S."/>
            <person name="Sturgill D."/>
            <person name="Sutton G."/>
            <person name="Sutton G.G."/>
            <person name="Tao W."/>
            <person name="Teichmann S."/>
            <person name="Tobari Y.N."/>
            <person name="Tomimura Y."/>
            <person name="Tsolas J.M."/>
            <person name="Valente V.L."/>
            <person name="Venter E."/>
            <person name="Venter J.C."/>
            <person name="Vicario S."/>
            <person name="Vieira F.G."/>
            <person name="Vilella A.J."/>
            <person name="Villasante A."/>
            <person name="Walenz B."/>
            <person name="Wang J."/>
            <person name="Wasserman M."/>
            <person name="Watts T."/>
            <person name="Wilson D."/>
            <person name="Wilson R.K."/>
            <person name="Wing R.A."/>
            <person name="Wolfner M.F."/>
            <person name="Wong A."/>
            <person name="Wong G.K."/>
            <person name="Wu C.I."/>
            <person name="Wu G."/>
            <person name="Yamamoto D."/>
            <person name="Yang H.P."/>
            <person name="Yang S.P."/>
            <person name="Yorke J.A."/>
            <person name="Yoshida K."/>
            <person name="Zdobnov E."/>
            <person name="Zhang P."/>
            <person name="Zhang Y."/>
            <person name="Zimin A.V."/>
            <person name="Baldwin J."/>
            <person name="Abdouelleil A."/>
            <person name="Abdulkadir J."/>
            <person name="Abebe A."/>
            <person name="Abera B."/>
            <person name="Abreu J."/>
            <person name="Acer S.C."/>
            <person name="Aftuck L."/>
            <person name="Alexander A."/>
            <person name="An P."/>
            <person name="Anderson E."/>
            <person name="Anderson S."/>
            <person name="Arachi H."/>
            <person name="Azer M."/>
            <person name="Bachantsang P."/>
            <person name="Barry A."/>
            <person name="Bayul T."/>
            <person name="Berlin A."/>
            <person name="Bessette D."/>
            <person name="Bloom T."/>
            <person name="Blye J."/>
            <person name="Boguslavskiy L."/>
            <person name="Bonnet C."/>
            <person name="Boukhgalter B."/>
            <person name="Bourzgui I."/>
            <person name="Brown A."/>
            <person name="Cahill P."/>
            <person name="Channer S."/>
            <person name="Cheshatsang Y."/>
            <person name="Chuda L."/>
            <person name="Citroen M."/>
            <person name="Collymore A."/>
            <person name="Cooke P."/>
            <person name="Costello M."/>
            <person name="D'Aco K."/>
            <person name="Daza R."/>
            <person name="De Haan G."/>
            <person name="DeGray S."/>
            <person name="DeMaso C."/>
            <person name="Dhargay N."/>
            <person name="Dooley K."/>
            <person name="Dooley E."/>
            <person name="Doricent M."/>
            <person name="Dorje P."/>
            <person name="Dorjee K."/>
            <person name="Dupes A."/>
            <person name="Elong R."/>
            <person name="Falk J."/>
            <person name="Farina A."/>
            <person name="Faro S."/>
            <person name="Ferguson D."/>
            <person name="Fisher S."/>
            <person name="Foley C.D."/>
            <person name="Franke A."/>
            <person name="Friedrich D."/>
            <person name="Gadbois L."/>
            <person name="Gearin G."/>
            <person name="Gearin C.R."/>
            <person name="Giannoukos G."/>
            <person name="Goode T."/>
            <person name="Graham J."/>
            <person name="Grandbois E."/>
            <person name="Grewal S."/>
            <person name="Gyaltsen K."/>
            <person name="Hafez N."/>
            <person name="Hagos B."/>
            <person name="Hall J."/>
            <person name="Henson C."/>
            <person name="Hollinger A."/>
            <person name="Honan T."/>
            <person name="Huard M.D."/>
            <person name="Hughes L."/>
            <person name="Hurhula B."/>
            <person name="Husby M.E."/>
            <person name="Kamat A."/>
            <person name="Kanga B."/>
            <person name="Kashin S."/>
            <person name="Khazanovich D."/>
            <person name="Kisner P."/>
            <person name="Lance K."/>
            <person name="Lara M."/>
            <person name="Lee W."/>
            <person name="Lennon N."/>
            <person name="Letendre F."/>
            <person name="LeVine R."/>
            <person name="Lipovsky A."/>
            <person name="Liu X."/>
            <person name="Liu J."/>
            <person name="Liu S."/>
            <person name="Lokyitsang T."/>
            <person name="Lokyitsang Y."/>
            <person name="Lubonja R."/>
            <person name="Lui A."/>
            <person name="MacDonald P."/>
            <person name="Magnisalis V."/>
            <person name="Maru K."/>
            <person name="Matthews C."/>
            <person name="McCusker W."/>
            <person name="McDonough S."/>
            <person name="Mehta T."/>
            <person name="Meldrim J."/>
            <person name="Meneus L."/>
            <person name="Mihai O."/>
            <person name="Mihalev A."/>
            <person name="Mihova T."/>
            <person name="Mittelman R."/>
            <person name="Mlenga V."/>
            <person name="Montmayeur A."/>
            <person name="Mulrain L."/>
            <person name="Navidi A."/>
            <person name="Naylor J."/>
            <person name="Negash T."/>
            <person name="Nguyen T."/>
            <person name="Nguyen N."/>
            <person name="Nicol R."/>
            <person name="Norbu C."/>
            <person name="Norbu N."/>
            <person name="Novod N."/>
            <person name="O'Neill B."/>
            <person name="Osman S."/>
            <person name="Markiewicz E."/>
            <person name="Oyono O.L."/>
            <person name="Patti C."/>
            <person name="Phunkhang P."/>
            <person name="Pierre F."/>
            <person name="Priest M."/>
            <person name="Raghuraman S."/>
            <person name="Rege F."/>
            <person name="Reyes R."/>
            <person name="Rise C."/>
            <person name="Rogov P."/>
            <person name="Ross K."/>
            <person name="Ryan E."/>
            <person name="Settipalli S."/>
            <person name="Shea T."/>
            <person name="Sherpa N."/>
            <person name="Shi L."/>
            <person name="Shih D."/>
            <person name="Sparrow T."/>
            <person name="Spaulding J."/>
            <person name="Stalker J."/>
            <person name="Stange-Thomann N."/>
            <person name="Stavropoulos S."/>
            <person name="Stone C."/>
            <person name="Strader C."/>
            <person name="Tesfaye S."/>
            <person name="Thomson T."/>
            <person name="Thoulutsang Y."/>
            <person name="Thoulutsang D."/>
            <person name="Topham K."/>
            <person name="Topping I."/>
            <person name="Tsamla T."/>
            <person name="Vassiliev H."/>
            <person name="Vo A."/>
            <person name="Wangchuk T."/>
            <person name="Wangdi T."/>
            <person name="Weiand M."/>
            <person name="Wilkinson J."/>
            <person name="Wilson A."/>
            <person name="Yadav S."/>
            <person name="Young G."/>
            <person name="Yu Q."/>
            <person name="Zembek L."/>
            <person name="Zhong D."/>
            <person name="Zimmer A."/>
            <person name="Zwirko Z."/>
            <person name="Jaffe D.B."/>
            <person name="Alvarez P."/>
            <person name="Brockman W."/>
            <person name="Butler J."/>
            <person name="Chin C."/>
            <person name="Gnerre S."/>
            <person name="Grabherr M."/>
            <person name="Kleber M."/>
            <person name="Mauceli E."/>
            <person name="MacCallum I."/>
        </authorList>
    </citation>
    <scope>NUCLEOTIDE SEQUENCE [LARGE SCALE GENOMIC DNA]</scope>
    <source>
        <strain evidence="7">Tucson 14024-0371.13</strain>
    </source>
</reference>
<dbReference type="InterPro" id="IPR052295">
    <property type="entry name" value="Odorant-binding_protein"/>
</dbReference>
<protein>
    <submittedName>
        <fullName evidence="6">Odorant-binding protein 58b</fullName>
    </submittedName>
</protein>
<dbReference type="STRING" id="7217.B3MEI0"/>
<name>B3MEI0_DROAN</name>
<accession>B3MEI0</accession>
<proteinExistence type="inferred from homology"/>
<feature type="signal peptide" evidence="4">
    <location>
        <begin position="1"/>
        <end position="19"/>
    </location>
</feature>
<dbReference type="FunCoup" id="B3MEI0">
    <property type="interactions" value="6"/>
</dbReference>
<dbReference type="AlphaFoldDB" id="B3MEI0"/>
<dbReference type="KEGG" id="dan:6496370"/>
<dbReference type="CTD" id="37607"/>
<evidence type="ECO:0000259" key="5">
    <source>
        <dbReference type="Pfam" id="PF22651"/>
    </source>
</evidence>
<comment type="subcellular location">
    <subcellularLocation>
        <location evidence="1">Secreted</location>
    </subcellularLocation>
</comment>
<feature type="chain" id="PRO_5002790192" evidence="4">
    <location>
        <begin position="20"/>
        <end position="201"/>
    </location>
</feature>
<dbReference type="InterPro" id="IPR036728">
    <property type="entry name" value="PBP_GOBP_sf"/>
</dbReference>
<evidence type="ECO:0000256" key="4">
    <source>
        <dbReference type="SAM" id="SignalP"/>
    </source>
</evidence>
<dbReference type="PANTHER" id="PTHR21066">
    <property type="entry name" value="ODORANT-BINDING PROTEIN 59A-RELATED"/>
    <property type="match status" value="1"/>
</dbReference>
<feature type="domain" description="OBP47-like" evidence="5">
    <location>
        <begin position="69"/>
        <end position="186"/>
    </location>
</feature>
<dbReference type="SUPFAM" id="SSF47565">
    <property type="entry name" value="Insect pheromone/odorant-binding proteins"/>
    <property type="match status" value="1"/>
</dbReference>
<dbReference type="InParanoid" id="B3MEI0"/>
<dbReference type="HOGENOM" id="CLU_120152_0_0_1"/>
<dbReference type="GeneID" id="6496370"/>
<evidence type="ECO:0000256" key="2">
    <source>
        <dbReference type="ARBA" id="ARBA00008098"/>
    </source>
</evidence>
<sequence>MLGFVIFVILLHNVDPLLAVRIHCQNIERIHEENIHHCCKHPDGHNDVTESCALKTNFRLPSPDEEAVEDVTVNQVMSGTCWAKCVFDHFNLLENNTLDIAKVRSYYKRYHTIDPEYETEMMNAYEKCHSKSETALEDFLAMPLVAQFMTTKMCKPTASIIMSCVIYNFFHNCPRSRWAHTSECEETLAFTKKCKDALTTM</sequence>
<dbReference type="OMA" id="KCVFDHY"/>
<keyword evidence="7" id="KW-1185">Reference proteome</keyword>
<evidence type="ECO:0000256" key="3">
    <source>
        <dbReference type="ARBA" id="ARBA00022525"/>
    </source>
</evidence>
<evidence type="ECO:0000313" key="7">
    <source>
        <dbReference type="Proteomes" id="UP000007801"/>
    </source>
</evidence>
<dbReference type="GO" id="GO:0005576">
    <property type="term" value="C:extracellular region"/>
    <property type="evidence" value="ECO:0007669"/>
    <property type="project" value="UniProtKB-SubCell"/>
</dbReference>